<organism evidence="4 5">
    <name type="scientific">Pythium insidiosum</name>
    <name type="common">Pythiosis disease agent</name>
    <dbReference type="NCBI Taxonomy" id="114742"/>
    <lineage>
        <taxon>Eukaryota</taxon>
        <taxon>Sar</taxon>
        <taxon>Stramenopiles</taxon>
        <taxon>Oomycota</taxon>
        <taxon>Peronosporomycetes</taxon>
        <taxon>Pythiales</taxon>
        <taxon>Pythiaceae</taxon>
        <taxon>Pythium</taxon>
    </lineage>
</organism>
<evidence type="ECO:0000313" key="5">
    <source>
        <dbReference type="Proteomes" id="UP001209570"/>
    </source>
</evidence>
<name>A0AAD5LY23_PYTIN</name>
<feature type="region of interest" description="Disordered" evidence="1">
    <location>
        <begin position="773"/>
        <end position="813"/>
    </location>
</feature>
<dbReference type="SUPFAM" id="SSF53098">
    <property type="entry name" value="Ribonuclease H-like"/>
    <property type="match status" value="1"/>
</dbReference>
<dbReference type="InterPro" id="IPR036397">
    <property type="entry name" value="RNaseH_sf"/>
</dbReference>
<dbReference type="GO" id="GO:0004523">
    <property type="term" value="F:RNA-DNA hybrid ribonuclease activity"/>
    <property type="evidence" value="ECO:0007669"/>
    <property type="project" value="InterPro"/>
</dbReference>
<dbReference type="GO" id="GO:0003676">
    <property type="term" value="F:nucleic acid binding"/>
    <property type="evidence" value="ECO:0007669"/>
    <property type="project" value="InterPro"/>
</dbReference>
<dbReference type="InterPro" id="IPR000477">
    <property type="entry name" value="RT_dom"/>
</dbReference>
<dbReference type="Proteomes" id="UP001209570">
    <property type="component" value="Unassembled WGS sequence"/>
</dbReference>
<evidence type="ECO:0008006" key="6">
    <source>
        <dbReference type="Google" id="ProtNLM"/>
    </source>
</evidence>
<dbReference type="InterPro" id="IPR002156">
    <property type="entry name" value="RNaseH_domain"/>
</dbReference>
<reference evidence="4" key="1">
    <citation type="submission" date="2021-12" db="EMBL/GenBank/DDBJ databases">
        <title>Prjna785345.</title>
        <authorList>
            <person name="Rujirawat T."/>
            <person name="Krajaejun T."/>
        </authorList>
    </citation>
    <scope>NUCLEOTIDE SEQUENCE</scope>
    <source>
        <strain evidence="4">Pi057C3</strain>
    </source>
</reference>
<evidence type="ECO:0000256" key="1">
    <source>
        <dbReference type="SAM" id="MobiDB-lite"/>
    </source>
</evidence>
<dbReference type="EMBL" id="JAKCXM010000325">
    <property type="protein sequence ID" value="KAJ0395795.1"/>
    <property type="molecule type" value="Genomic_DNA"/>
</dbReference>
<dbReference type="CDD" id="cd01650">
    <property type="entry name" value="RT_nLTR_like"/>
    <property type="match status" value="1"/>
</dbReference>
<dbReference type="PROSITE" id="PS50878">
    <property type="entry name" value="RT_POL"/>
    <property type="match status" value="1"/>
</dbReference>
<dbReference type="PANTHER" id="PTHR19446">
    <property type="entry name" value="REVERSE TRANSCRIPTASES"/>
    <property type="match status" value="1"/>
</dbReference>
<dbReference type="Gene3D" id="3.30.420.10">
    <property type="entry name" value="Ribonuclease H-like superfamily/Ribonuclease H"/>
    <property type="match status" value="1"/>
</dbReference>
<evidence type="ECO:0000313" key="4">
    <source>
        <dbReference type="EMBL" id="KAJ0395795.1"/>
    </source>
</evidence>
<proteinExistence type="predicted"/>
<evidence type="ECO:0000259" key="2">
    <source>
        <dbReference type="PROSITE" id="PS50878"/>
    </source>
</evidence>
<dbReference type="InterPro" id="IPR043502">
    <property type="entry name" value="DNA/RNA_pol_sf"/>
</dbReference>
<feature type="domain" description="RNase H type-1" evidence="3">
    <location>
        <begin position="605"/>
        <end position="740"/>
    </location>
</feature>
<keyword evidence="5" id="KW-1185">Reference proteome</keyword>
<dbReference type="AlphaFoldDB" id="A0AAD5LY23"/>
<dbReference type="Pfam" id="PF13456">
    <property type="entry name" value="RVT_3"/>
    <property type="match status" value="1"/>
</dbReference>
<gene>
    <name evidence="4" type="ORF">P43SY_007830</name>
</gene>
<evidence type="ECO:0000259" key="3">
    <source>
        <dbReference type="PROSITE" id="PS50879"/>
    </source>
</evidence>
<protein>
    <recommendedName>
        <fullName evidence="6">Reverse transcriptase</fullName>
    </recommendedName>
</protein>
<dbReference type="CDD" id="cd09279">
    <property type="entry name" value="RNase_HI_like"/>
    <property type="match status" value="1"/>
</dbReference>
<dbReference type="Pfam" id="PF00078">
    <property type="entry name" value="RVT_1"/>
    <property type="match status" value="1"/>
</dbReference>
<dbReference type="InterPro" id="IPR012337">
    <property type="entry name" value="RNaseH-like_sf"/>
</dbReference>
<sequence length="813" mass="89886">MAAQYERLASESAPDSAYIEAWDEFKTRAARDIRSATKAAVATVNLSYKTKIGRIRRRMRRPNLTLMEHREQEAALRAAVLQWQGLKRRRQLHHTTTTGPDAMRAFFARAALPRAAAVVPYIRPTPGAPPRAVTDVANLMADGWAQVFSQPQRGQLPTAYASPPGPHISAMAKSALAEPPSLAEIERSLRRCQRSKSAGPDLLPNAWYRDFATDLAPLLTTLFGCCYRQGALPARFQEATIVCIPKAGQSPDPLGYRPIALLNTDYKVYMRLLAHRIKPLLPALVAPSQAGFVPGRSIHDTIDLLTGAQRYASRNQLDTVAVLLDIKKAYDSLDREYLARCLRHRGFPTAFCLAIDAAHTDTTGRFQVNGFLSRPVPMTRGIRQGCPMAPLLFIIAMDPLYRRIETDDTLRQPLGPGVPHFPTCAGYADDTTIYAANEAALQRVERHLEEFARASGLTTNMDKSVAVRLSPTAAPLTSPGGFTPLGPAGCCRYLGAQAGPEPWRPNRRRYFRALGARLRARGMEERGKRAARLWRQCLEDPPGPDTGSTDADFYAVIHEWTLRVRSLVTTTMPQQDEERQLDASIARLLLNLATRDELPPTAPPPRSGYLLFFDGGSRGNPGPGGSGAVIVRTTPTPEIVWAASMSHAAADTTNNYAEYQGLCHGLAAAERNFWTPLEVIGDSNMIITQMRNRRRPKAARLRCLYETARSAADALRIRHWHHHYRSHNKMADKAANQAMDSTASYQTTAAHGRPELEELRPWLLNDYQCWAAPPGAAPPEPRPGQQTRPEVAPISRTTCRAGMPTQRSTETCL</sequence>
<comment type="caution">
    <text evidence="4">The sequence shown here is derived from an EMBL/GenBank/DDBJ whole genome shotgun (WGS) entry which is preliminary data.</text>
</comment>
<accession>A0AAD5LY23</accession>
<dbReference type="PROSITE" id="PS50879">
    <property type="entry name" value="RNASE_H_1"/>
    <property type="match status" value="1"/>
</dbReference>
<feature type="domain" description="Reverse transcriptase" evidence="2">
    <location>
        <begin position="225"/>
        <end position="498"/>
    </location>
</feature>
<dbReference type="SUPFAM" id="SSF56672">
    <property type="entry name" value="DNA/RNA polymerases"/>
    <property type="match status" value="1"/>
</dbReference>